<evidence type="ECO:0000313" key="3">
    <source>
        <dbReference type="Proteomes" id="UP000274920"/>
    </source>
</evidence>
<dbReference type="AlphaFoldDB" id="A0A3R8L3E6"/>
<keyword evidence="3" id="KW-1185">Reference proteome</keyword>
<feature type="transmembrane region" description="Helical" evidence="1">
    <location>
        <begin position="52"/>
        <end position="70"/>
    </location>
</feature>
<keyword evidence="1" id="KW-1133">Transmembrane helix</keyword>
<name>A0A3R8L3E6_9FIRM</name>
<reference evidence="2" key="1">
    <citation type="submission" date="2018-10" db="EMBL/GenBank/DDBJ databases">
        <title>Schaedlerella arabinophila gen. nov. sp. nov., isolated from the mouse intestinal tract and comparative analysis with the genome of the closely related altered Schaedler flora strain ASF502.</title>
        <authorList>
            <person name="Miyake S."/>
            <person name="Soh M."/>
            <person name="Seedorf H."/>
        </authorList>
    </citation>
    <scope>NUCLEOTIDE SEQUENCE [LARGE SCALE GENOMIC DNA]</scope>
    <source>
        <strain evidence="2">DSM 106076</strain>
    </source>
</reference>
<accession>A0A3R8L3E6</accession>
<comment type="caution">
    <text evidence="2">The sequence shown here is derived from an EMBL/GenBank/DDBJ whole genome shotgun (WGS) entry which is preliminary data.</text>
</comment>
<dbReference type="EMBL" id="RHJS01000001">
    <property type="protein sequence ID" value="RRK36944.1"/>
    <property type="molecule type" value="Genomic_DNA"/>
</dbReference>
<feature type="transmembrane region" description="Helical" evidence="1">
    <location>
        <begin position="116"/>
        <end position="138"/>
    </location>
</feature>
<proteinExistence type="predicted"/>
<sequence length="200" mass="22606">MHKAILFISSYIPLYVLLTAKNILERCTEGGKFVDIGEKLKHGRFFDEINDWAIVVLAALSLLSFIYLKIKLRNTKSEKCYIVQEVRDETSNHYFSYISVYLLSCIGLSLSNIVDVFVLVFLMALVGYIYITNDLIYLNPTLYMMGYRACNAKLYAEATGETVEGVIVCKNGVDMGIGKKIGGTGKYSLIVSNRNWEAKY</sequence>
<dbReference type="Proteomes" id="UP000274920">
    <property type="component" value="Unassembled WGS sequence"/>
</dbReference>
<evidence type="ECO:0000313" key="2">
    <source>
        <dbReference type="EMBL" id="RRK36944.1"/>
    </source>
</evidence>
<feature type="transmembrane region" description="Helical" evidence="1">
    <location>
        <begin position="91"/>
        <end position="110"/>
    </location>
</feature>
<organism evidence="2 3">
    <name type="scientific">Schaedlerella arabinosiphila</name>
    <dbReference type="NCBI Taxonomy" id="2044587"/>
    <lineage>
        <taxon>Bacteria</taxon>
        <taxon>Bacillati</taxon>
        <taxon>Bacillota</taxon>
        <taxon>Clostridia</taxon>
        <taxon>Lachnospirales</taxon>
        <taxon>Lachnospiraceae</taxon>
        <taxon>Schaedlerella</taxon>
    </lineage>
</organism>
<gene>
    <name evidence="2" type="ORF">EBB54_00320</name>
</gene>
<keyword evidence="1" id="KW-0812">Transmembrane</keyword>
<evidence type="ECO:0000256" key="1">
    <source>
        <dbReference type="SAM" id="Phobius"/>
    </source>
</evidence>
<protein>
    <submittedName>
        <fullName evidence="2">Uncharacterized protein</fullName>
    </submittedName>
</protein>
<keyword evidence="1" id="KW-0472">Membrane</keyword>